<gene>
    <name evidence="3" type="ORF">FCL38_09260</name>
</gene>
<protein>
    <submittedName>
        <fullName evidence="3">PEP-CTERM sorting domain-containing protein</fullName>
    </submittedName>
</protein>
<evidence type="ECO:0000259" key="2">
    <source>
        <dbReference type="Pfam" id="PF07589"/>
    </source>
</evidence>
<name>A0ABX5UK32_9BURK</name>
<dbReference type="Pfam" id="PF07589">
    <property type="entry name" value="PEP-CTERM"/>
    <property type="match status" value="1"/>
</dbReference>
<keyword evidence="4" id="KW-1185">Reference proteome</keyword>
<sequence>MPTFGMPVPGIPAIYNGEIKMKLLAQKLAAATAVLAFAFNAHAAIGSASAADVTLDGQAADAFAYEAGWNPHAGPNGDTSGFGTAFDAFGTGDFDLLAKYESAGFPDTSPLTFTFEQAPGGTSGTWSVTNTGSDIITLDLVFAIHAGNQGGAWLFDDQTINPGETETLPGTWEILWTVGNNGANPEFSNLTLFERDRVTSPIPEPETYAMLLAGLGVTVLARRRRKS</sequence>
<evidence type="ECO:0000256" key="1">
    <source>
        <dbReference type="SAM" id="SignalP"/>
    </source>
</evidence>
<evidence type="ECO:0000313" key="3">
    <source>
        <dbReference type="EMBL" id="QCP10597.1"/>
    </source>
</evidence>
<feature type="chain" id="PRO_5045422898" evidence="1">
    <location>
        <begin position="44"/>
        <end position="227"/>
    </location>
</feature>
<dbReference type="InterPro" id="IPR013424">
    <property type="entry name" value="Ice-binding_C"/>
</dbReference>
<evidence type="ECO:0000313" key="4">
    <source>
        <dbReference type="Proteomes" id="UP000298763"/>
    </source>
</evidence>
<accession>A0ABX5UK32</accession>
<reference evidence="3 4" key="1">
    <citation type="submission" date="2019-05" db="EMBL/GenBank/DDBJ databases">
        <title>Draft Genome Sequences of Six Type Strains of the Genus Massilia.</title>
        <authorList>
            <person name="Miess H."/>
            <person name="Frediansyhah A."/>
            <person name="Gross H."/>
        </authorList>
    </citation>
    <scope>NUCLEOTIDE SEQUENCE [LARGE SCALE GENOMIC DNA]</scope>
    <source>
        <strain evidence="3 4">DSMZ 26121</strain>
    </source>
</reference>
<organism evidence="3 4">
    <name type="scientific">Pseudoduganella umbonata</name>
    <dbReference type="NCBI Taxonomy" id="864828"/>
    <lineage>
        <taxon>Bacteria</taxon>
        <taxon>Pseudomonadati</taxon>
        <taxon>Pseudomonadota</taxon>
        <taxon>Betaproteobacteria</taxon>
        <taxon>Burkholderiales</taxon>
        <taxon>Oxalobacteraceae</taxon>
        <taxon>Telluria group</taxon>
        <taxon>Pseudoduganella</taxon>
    </lineage>
</organism>
<feature type="signal peptide" evidence="1">
    <location>
        <begin position="1"/>
        <end position="43"/>
    </location>
</feature>
<keyword evidence="1" id="KW-0732">Signal</keyword>
<dbReference type="NCBIfam" id="TIGR02595">
    <property type="entry name" value="PEP_CTERM"/>
    <property type="match status" value="1"/>
</dbReference>
<proteinExistence type="predicted"/>
<dbReference type="Proteomes" id="UP000298763">
    <property type="component" value="Chromosome"/>
</dbReference>
<dbReference type="EMBL" id="CP040017">
    <property type="protein sequence ID" value="QCP10597.1"/>
    <property type="molecule type" value="Genomic_DNA"/>
</dbReference>
<feature type="domain" description="Ice-binding protein C-terminal" evidence="2">
    <location>
        <begin position="201"/>
        <end position="225"/>
    </location>
</feature>